<feature type="coiled-coil region" evidence="6">
    <location>
        <begin position="29"/>
        <end position="56"/>
    </location>
</feature>
<gene>
    <name evidence="9" type="primary">ORF171187</name>
</gene>
<feature type="coiled-coil region" evidence="6">
    <location>
        <begin position="1034"/>
        <end position="1262"/>
    </location>
</feature>
<dbReference type="GO" id="GO:0060090">
    <property type="term" value="F:molecular adaptor activity"/>
    <property type="evidence" value="ECO:0007669"/>
    <property type="project" value="InterPro"/>
</dbReference>
<feature type="coiled-coil region" evidence="6">
    <location>
        <begin position="164"/>
        <end position="213"/>
    </location>
</feature>
<feature type="region of interest" description="Disordered" evidence="7">
    <location>
        <begin position="1777"/>
        <end position="1849"/>
    </location>
</feature>
<dbReference type="InterPro" id="IPR019528">
    <property type="entry name" value="PACT_domain"/>
</dbReference>
<feature type="domain" description="Pericentrin/AKAP-450 centrosomal targeting" evidence="8">
    <location>
        <begin position="1641"/>
        <end position="1723"/>
    </location>
</feature>
<name>A0A0B7B9B7_9EUPU</name>
<dbReference type="GO" id="GO:0005813">
    <property type="term" value="C:centrosome"/>
    <property type="evidence" value="ECO:0007669"/>
    <property type="project" value="UniProtKB-SubCell"/>
</dbReference>
<evidence type="ECO:0000256" key="5">
    <source>
        <dbReference type="ARBA" id="ARBA00023212"/>
    </source>
</evidence>
<feature type="coiled-coil region" evidence="6">
    <location>
        <begin position="941"/>
        <end position="968"/>
    </location>
</feature>
<feature type="compositionally biased region" description="Polar residues" evidence="7">
    <location>
        <begin position="1812"/>
        <end position="1829"/>
    </location>
</feature>
<evidence type="ECO:0000256" key="1">
    <source>
        <dbReference type="ARBA" id="ARBA00004300"/>
    </source>
</evidence>
<evidence type="ECO:0000256" key="2">
    <source>
        <dbReference type="ARBA" id="ARBA00022490"/>
    </source>
</evidence>
<evidence type="ECO:0000259" key="8">
    <source>
        <dbReference type="Pfam" id="PF10495"/>
    </source>
</evidence>
<dbReference type="EMBL" id="HACG01042612">
    <property type="protein sequence ID" value="CEK89477.1"/>
    <property type="molecule type" value="Transcribed_RNA"/>
</dbReference>
<protein>
    <recommendedName>
        <fullName evidence="8">Pericentrin/AKAP-450 centrosomal targeting domain-containing protein</fullName>
    </recommendedName>
</protein>
<dbReference type="GO" id="GO:0005737">
    <property type="term" value="C:cytoplasm"/>
    <property type="evidence" value="ECO:0007669"/>
    <property type="project" value="UniProtKB-ARBA"/>
</dbReference>
<feature type="region of interest" description="Disordered" evidence="7">
    <location>
        <begin position="705"/>
        <end position="733"/>
    </location>
</feature>
<keyword evidence="3" id="KW-0597">Phosphoprotein</keyword>
<comment type="subcellular location">
    <subcellularLocation>
        <location evidence="1">Cytoplasm</location>
        <location evidence="1">Cytoskeleton</location>
        <location evidence="1">Microtubule organizing center</location>
        <location evidence="1">Centrosome</location>
    </subcellularLocation>
</comment>
<keyword evidence="2" id="KW-0963">Cytoplasm</keyword>
<feature type="coiled-coil region" evidence="6">
    <location>
        <begin position="1498"/>
        <end position="1558"/>
    </location>
</feature>
<proteinExistence type="predicted"/>
<organism evidence="9">
    <name type="scientific">Arion vulgaris</name>
    <dbReference type="NCBI Taxonomy" id="1028688"/>
    <lineage>
        <taxon>Eukaryota</taxon>
        <taxon>Metazoa</taxon>
        <taxon>Spiralia</taxon>
        <taxon>Lophotrochozoa</taxon>
        <taxon>Mollusca</taxon>
        <taxon>Gastropoda</taxon>
        <taxon>Heterobranchia</taxon>
        <taxon>Euthyneura</taxon>
        <taxon>Panpulmonata</taxon>
        <taxon>Eupulmonata</taxon>
        <taxon>Stylommatophora</taxon>
        <taxon>Helicina</taxon>
        <taxon>Arionoidea</taxon>
        <taxon>Arionidae</taxon>
        <taxon>Arion</taxon>
    </lineage>
</organism>
<evidence type="ECO:0000256" key="4">
    <source>
        <dbReference type="ARBA" id="ARBA00023054"/>
    </source>
</evidence>
<sequence length="1895" mass="219875">FDQMVLQIDSFQQEISSLTSFQHELQKDFDTVQSMLDDKERELEALTRELTDSKLHPETFQAVGIIKEKLASTETKLTEVTEEFLKEQKLNIEMRELLTNENTASAKVTELISTDENEENKEVVPQTEPQDEENSKVVPKTKPYNEENGEVVPKTKPLDEENDLKYQEDKIKLLEHELLELKMKAESDAKLWADMMENAREEHDTKIHAMESQLQSQGINFLDMQKDFEQKNVLLGENESLKVQIEEKDSVVQQLQAQLKETISDNEQIINSLKSQLGYRDSELQEFSSVKQQLEETEEQLRLRQTALLELQTDKEQLLLDMGEVGELNLQLEAKDKSLVELENLMRFRQESILELVSEKETIIEERNEMEVGLRHQLQEKEQMLSDIHKKYDELKKGINEEVLQMEQDINRSSQAQLVKKSESEKEVDELKLKLFQTSNELGDKTDKQKQAEEKLSEIAQQLIEREEQVHQLRSKIQNLQEENGQPRIVSTDMETKMEELKDQLREAKEKADKEAITVAESKAIITKLEIELEYFKDKDVSRQESLSPSSISMSASLPLGRETFNGERFGMSRWDSEPSGLAMGFRDNVNLHRSMTEVERMSRQQRKDMSEKNMELERVRQDLERWLKGKGQDPLQLVIKEKESTIITYQTELESIRVVLRDKDRTIASLKDQLRSLQSTHYEELSSKNHLITELNEQMYTLKSKTGNKSSSPSNSALLQGESLSPETKQSISQLKMQLRKAHAALEEMQQTHTEGFEAGGGDASRLHKTSLELELEELRQTLKNKDVELSILKSKYDNEIETRVNELNAQHDHYLNQLKQQQEQQLKEILTEQKQALEKQHKMELNNLKLQHQQESHDFREDRLDNQVNDHSATEAEYSRISINVGEMMPERLQALLQHLNQLGEHLLSVSDLHYLQHHLTSARQKDSSAGSLAWEEERKHLIDAINALKDLLKQANKVAKMNEDNSGDWRADLLHCLVAVYEKEQRILQAEAQTANSLYPEANIISQIGTKIHNLEQIHQSGLDEMLRADRQSLINEIDSLHHRLLEARSQLQENKDQVSQLMSKLEEAKSNAEWKLKRQIQMLEYKVQQEGIVQEDLKKSLKMERQRVSELSSQSTKERTQILELQSELSSAQINLSKARDALEREQQRFNSVTLDWSESLDALEEERAKTIRLTELLDSAKRKIHSFQEEVAHADVRHKQMADSEEGYIKELQTELNKERQKSAQFSEAEQEAKREMIHLTDEIEMLNRRFSTLQDEHAKEIETLHREDMEKNLHKENSEAVSRMTDLLKAESDSHQVAIQHEKSITRQLRREVDQLKSESIQLRYLYETEKSRADSVKVDLDHARSGPMELKKGDVDYTQLATHRHLKLVEKDKEELTSKVKELEEKMIKVQEGARELEEELNNVRLRSEHDVRTRSNGMFNREAVNTLFLTSAVDQELKIRLSECCSKLQTLASQIHNMTTGSRHERGSSNQLNHVDREENDTLLTVMSELRQLKLEIRMREGTAQRIENETSSLDIGKLREHNQQLAEHILKLKKEKEKLSDSLKTVEKTLKRDSHSQVNIPQYTSDTASDEDSVYDRTIWASERLSFQMSLDSAEHEIQRLRSEIQHLKSLINSNSHLTHTDPDKTSRLYGKYLRAESFRKALIYQKKYLLLLLGGYRDTEQETLAILASMGGYPTSHLSLHSRRTRTRAFTIFRSAGRVIIAVFRMKYLVKKWKRATRVGSPVVTGQINHHHAYVPTSSSYPSHQRRSQQSLIHHQHTLSNNMYTTNSSSSVDHINSLSNDGVSSQTSTMHQAIASQPRPHSYTTPPTKELVRQQQSAARGNRDEARRRIFQDEETTVPRYTSSARTQYIEHDDDKFLQYLENVQQELSDESNGSPSMSRHVAWR</sequence>
<feature type="coiled-coil region" evidence="6">
    <location>
        <begin position="733"/>
        <end position="849"/>
    </location>
</feature>
<dbReference type="GO" id="GO:0007165">
    <property type="term" value="P:signal transduction"/>
    <property type="evidence" value="ECO:0007669"/>
    <property type="project" value="InterPro"/>
</dbReference>
<accession>A0A0B7B9B7</accession>
<feature type="non-terminal residue" evidence="9">
    <location>
        <position position="1"/>
    </location>
</feature>
<keyword evidence="5" id="KW-0206">Cytoskeleton</keyword>
<dbReference type="PANTHER" id="PTHR44981:SF2">
    <property type="entry name" value="PERICENTRIN-LIKE PROTEIN, ISOFORM F"/>
    <property type="match status" value="1"/>
</dbReference>
<evidence type="ECO:0000256" key="7">
    <source>
        <dbReference type="SAM" id="MobiDB-lite"/>
    </source>
</evidence>
<feature type="coiled-coil region" evidence="6">
    <location>
        <begin position="1593"/>
        <end position="1620"/>
    </location>
</feature>
<feature type="compositionally biased region" description="Polar residues" evidence="7">
    <location>
        <begin position="1782"/>
        <end position="1805"/>
    </location>
</feature>
<feature type="coiled-coil region" evidence="6">
    <location>
        <begin position="378"/>
        <end position="518"/>
    </location>
</feature>
<dbReference type="PANTHER" id="PTHR44981">
    <property type="entry name" value="PERICENTRIN-LIKE PROTEIN, ISOFORM F"/>
    <property type="match status" value="1"/>
</dbReference>
<reference evidence="9" key="1">
    <citation type="submission" date="2014-12" db="EMBL/GenBank/DDBJ databases">
        <title>Insight into the proteome of Arion vulgaris.</title>
        <authorList>
            <person name="Aradska J."/>
            <person name="Bulat T."/>
            <person name="Smidak R."/>
            <person name="Sarate P."/>
            <person name="Gangsoo J."/>
            <person name="Sialana F."/>
            <person name="Bilban M."/>
            <person name="Lubec G."/>
        </authorList>
    </citation>
    <scope>NUCLEOTIDE SEQUENCE</scope>
    <source>
        <tissue evidence="9">Skin</tissue>
    </source>
</reference>
<evidence type="ECO:0000256" key="6">
    <source>
        <dbReference type="SAM" id="Coils"/>
    </source>
</evidence>
<feature type="compositionally biased region" description="Basic and acidic residues" evidence="7">
    <location>
        <begin position="1831"/>
        <end position="1842"/>
    </location>
</feature>
<feature type="coiled-coil region" evidence="6">
    <location>
        <begin position="1373"/>
        <end position="1414"/>
    </location>
</feature>
<keyword evidence="4 6" id="KW-0175">Coiled coil</keyword>
<dbReference type="InterPro" id="IPR028745">
    <property type="entry name" value="AKAP9/Pericentrin"/>
</dbReference>
<feature type="region of interest" description="Disordered" evidence="7">
    <location>
        <begin position="114"/>
        <end position="160"/>
    </location>
</feature>
<feature type="coiled-coil region" evidence="6">
    <location>
        <begin position="238"/>
        <end position="345"/>
    </location>
</feature>
<dbReference type="Pfam" id="PF10495">
    <property type="entry name" value="PACT_coil_coil"/>
    <property type="match status" value="1"/>
</dbReference>
<evidence type="ECO:0000256" key="3">
    <source>
        <dbReference type="ARBA" id="ARBA00022553"/>
    </source>
</evidence>
<evidence type="ECO:0000313" key="9">
    <source>
        <dbReference type="EMBL" id="CEK89477.1"/>
    </source>
</evidence>